<dbReference type="STRING" id="224013.ACX27_08000"/>
<dbReference type="InterPro" id="IPR011006">
    <property type="entry name" value="CheY-like_superfamily"/>
</dbReference>
<dbReference type="PANTHER" id="PTHR44591:SF23">
    <property type="entry name" value="CHEY SUBFAMILY"/>
    <property type="match status" value="1"/>
</dbReference>
<evidence type="ECO:0000256" key="1">
    <source>
        <dbReference type="ARBA" id="ARBA00022553"/>
    </source>
</evidence>
<dbReference type="SUPFAM" id="SSF52172">
    <property type="entry name" value="CheY-like"/>
    <property type="match status" value="1"/>
</dbReference>
<evidence type="ECO:0000256" key="2">
    <source>
        <dbReference type="PROSITE-ProRule" id="PRU00169"/>
    </source>
</evidence>
<evidence type="ECO:0000259" key="3">
    <source>
        <dbReference type="PROSITE" id="PS50110"/>
    </source>
</evidence>
<dbReference type="Gene3D" id="3.40.50.2300">
    <property type="match status" value="1"/>
</dbReference>
<feature type="modified residue" description="4-aspartylphosphate" evidence="2">
    <location>
        <position position="68"/>
    </location>
</feature>
<dbReference type="Proteomes" id="UP000062645">
    <property type="component" value="Chromosome"/>
</dbReference>
<keyword evidence="5" id="KW-1185">Reference proteome</keyword>
<feature type="domain" description="Response regulatory" evidence="3">
    <location>
        <begin position="19"/>
        <end position="135"/>
    </location>
</feature>
<dbReference type="Pfam" id="PF00072">
    <property type="entry name" value="Response_reg"/>
    <property type="match status" value="1"/>
</dbReference>
<dbReference type="OrthoDB" id="530684at2"/>
<name>A0A0M4SQD5_9NOSO</name>
<dbReference type="SMART" id="SM00448">
    <property type="entry name" value="REC"/>
    <property type="match status" value="1"/>
</dbReference>
<dbReference type="PATRIC" id="fig|224013.5.peg.1937"/>
<dbReference type="PANTHER" id="PTHR44591">
    <property type="entry name" value="STRESS RESPONSE REGULATOR PROTEIN 1"/>
    <property type="match status" value="1"/>
</dbReference>
<sequence length="140" mass="15949">MTVNLLTINQQVHLNQLKRVLLIEDNHVNRMLLSDYLGYCGFNVKSLSKGTALFSTVNTFQPDLVLLDLKLPDIDGYWLLEQIQKHPYLSKIPVIVVSAFAFKADQERAIHLGARRYLVKPINLAALMMTIQEELACHCI</sequence>
<proteinExistence type="predicted"/>
<dbReference type="KEGG" id="npz:ACX27_08000"/>
<dbReference type="InterPro" id="IPR050595">
    <property type="entry name" value="Bact_response_regulator"/>
</dbReference>
<gene>
    <name evidence="4" type="ORF">ACX27_08000</name>
</gene>
<dbReference type="CDD" id="cd00156">
    <property type="entry name" value="REC"/>
    <property type="match status" value="1"/>
</dbReference>
<reference evidence="4 5" key="2">
    <citation type="journal article" date="2016" name="Genome Announc.">
        <title>Draft Genome Sequence of the N2-Fixing Cyanobacterium Nostoc piscinale CENA21, Isolated from the Brazilian Amazon Floodplain.</title>
        <authorList>
            <person name="Leao T."/>
            <person name="Guimaraes P.I."/>
            <person name="de Melo A.G."/>
            <person name="Ramos R.T."/>
            <person name="Leao P.N."/>
            <person name="Silva A."/>
            <person name="Fiore M.F."/>
            <person name="Schneider M.P."/>
        </authorList>
    </citation>
    <scope>NUCLEOTIDE SEQUENCE [LARGE SCALE GENOMIC DNA]</scope>
    <source>
        <strain evidence="4 5">CENA21</strain>
    </source>
</reference>
<dbReference type="RefSeq" id="WP_062290675.1">
    <property type="nucleotide sequence ID" value="NZ_CP012036.1"/>
</dbReference>
<reference evidence="5" key="1">
    <citation type="submission" date="2015-07" db="EMBL/GenBank/DDBJ databases">
        <title>Genome Of Nitrogen-Fixing Cyanobacterium Nostoc piscinale CENA21 From Solimoes/Amazon River Floodplain Sediments And Comparative Genomics To Uncover Biosynthetic Natural Products Potential.</title>
        <authorList>
            <person name="Leao T.F."/>
            <person name="Leao P.N."/>
            <person name="Guimaraes P.I."/>
            <person name="de Melo A.G.C."/>
            <person name="Ramos R.T.J."/>
            <person name="Silva A."/>
            <person name="Fiore M.F."/>
            <person name="Schneider M.P.C."/>
        </authorList>
    </citation>
    <scope>NUCLEOTIDE SEQUENCE [LARGE SCALE GENOMIC DNA]</scope>
    <source>
        <strain evidence="5">CENA21</strain>
    </source>
</reference>
<dbReference type="GO" id="GO:0000160">
    <property type="term" value="P:phosphorelay signal transduction system"/>
    <property type="evidence" value="ECO:0007669"/>
    <property type="project" value="InterPro"/>
</dbReference>
<organism evidence="4 5">
    <name type="scientific">Nostoc piscinale CENA21</name>
    <dbReference type="NCBI Taxonomy" id="224013"/>
    <lineage>
        <taxon>Bacteria</taxon>
        <taxon>Bacillati</taxon>
        <taxon>Cyanobacteriota</taxon>
        <taxon>Cyanophyceae</taxon>
        <taxon>Nostocales</taxon>
        <taxon>Nostocaceae</taxon>
        <taxon>Nostoc</taxon>
    </lineage>
</organism>
<evidence type="ECO:0000313" key="4">
    <source>
        <dbReference type="EMBL" id="ALF52815.1"/>
    </source>
</evidence>
<accession>A0A0M4SQD5</accession>
<evidence type="ECO:0000313" key="5">
    <source>
        <dbReference type="Proteomes" id="UP000062645"/>
    </source>
</evidence>
<dbReference type="PROSITE" id="PS50110">
    <property type="entry name" value="RESPONSE_REGULATORY"/>
    <property type="match status" value="1"/>
</dbReference>
<protein>
    <submittedName>
        <fullName evidence="4">Chemotaxis protein CheY</fullName>
    </submittedName>
</protein>
<keyword evidence="1 2" id="KW-0597">Phosphoprotein</keyword>
<dbReference type="InterPro" id="IPR001789">
    <property type="entry name" value="Sig_transdc_resp-reg_receiver"/>
</dbReference>
<dbReference type="EMBL" id="CP012036">
    <property type="protein sequence ID" value="ALF52815.1"/>
    <property type="molecule type" value="Genomic_DNA"/>
</dbReference>
<dbReference type="AlphaFoldDB" id="A0A0M4SQD5"/>